<dbReference type="Gene3D" id="3.40.50.300">
    <property type="entry name" value="P-loop containing nucleotide triphosphate hydrolases"/>
    <property type="match status" value="2"/>
</dbReference>
<keyword evidence="7" id="KW-0067">ATP-binding</keyword>
<keyword evidence="3" id="KW-0813">Transport</keyword>
<dbReference type="InterPro" id="IPR027417">
    <property type="entry name" value="P-loop_NTPase"/>
</dbReference>
<dbReference type="CDD" id="cd18579">
    <property type="entry name" value="ABC_6TM_ABCC_D1"/>
    <property type="match status" value="1"/>
</dbReference>
<dbReference type="Proteomes" id="UP000246702">
    <property type="component" value="Unassembled WGS sequence"/>
</dbReference>
<proteinExistence type="inferred from homology"/>
<keyword evidence="6" id="KW-0547">Nucleotide-binding</keyword>
<dbReference type="InterPro" id="IPR036640">
    <property type="entry name" value="ABC1_TM_sf"/>
</dbReference>
<feature type="transmembrane region" description="Helical" evidence="12">
    <location>
        <begin position="34"/>
        <end position="55"/>
    </location>
</feature>
<feature type="region of interest" description="Disordered" evidence="11">
    <location>
        <begin position="831"/>
        <end position="867"/>
    </location>
</feature>
<feature type="transmembrane region" description="Helical" evidence="12">
    <location>
        <begin position="67"/>
        <end position="88"/>
    </location>
</feature>
<dbReference type="PROSITE" id="PS50929">
    <property type="entry name" value="ABC_TM1F"/>
    <property type="match status" value="2"/>
</dbReference>
<evidence type="ECO:0000256" key="2">
    <source>
        <dbReference type="ARBA" id="ARBA00009726"/>
    </source>
</evidence>
<dbReference type="SMART" id="SM00382">
    <property type="entry name" value="AAA"/>
    <property type="match status" value="2"/>
</dbReference>
<dbReference type="InterPro" id="IPR011527">
    <property type="entry name" value="ABC1_TM_dom"/>
</dbReference>
<dbReference type="FunFam" id="1.20.1560.10:FF:000066">
    <property type="entry name" value="ABC multidrug transporter (Eurofung)"/>
    <property type="match status" value="1"/>
</dbReference>
<evidence type="ECO:0000256" key="8">
    <source>
        <dbReference type="ARBA" id="ARBA00022989"/>
    </source>
</evidence>
<feature type="transmembrane region" description="Helical" evidence="12">
    <location>
        <begin position="403"/>
        <end position="424"/>
    </location>
</feature>
<feature type="transmembrane region" description="Helical" evidence="12">
    <location>
        <begin position="486"/>
        <end position="512"/>
    </location>
</feature>
<keyword evidence="8 12" id="KW-1133">Transmembrane helix</keyword>
<dbReference type="SUPFAM" id="SSF52540">
    <property type="entry name" value="P-loop containing nucleoside triphosphate hydrolases"/>
    <property type="match status" value="2"/>
</dbReference>
<dbReference type="SUPFAM" id="SSF90123">
    <property type="entry name" value="ABC transporter transmembrane region"/>
    <property type="match status" value="2"/>
</dbReference>
<evidence type="ECO:0000256" key="7">
    <source>
        <dbReference type="ARBA" id="ARBA00022840"/>
    </source>
</evidence>
<evidence type="ECO:0000313" key="15">
    <source>
        <dbReference type="EMBL" id="PWY93092.1"/>
    </source>
</evidence>
<dbReference type="OrthoDB" id="6500128at2759"/>
<dbReference type="InterPro" id="IPR056227">
    <property type="entry name" value="TMD0_ABC"/>
</dbReference>
<evidence type="ECO:0000256" key="12">
    <source>
        <dbReference type="SAM" id="Phobius"/>
    </source>
</evidence>
<comment type="caution">
    <text evidence="15">The sequence shown here is derived from an EMBL/GenBank/DDBJ whole genome shotgun (WGS) entry which is preliminary data.</text>
</comment>
<dbReference type="FunFam" id="3.40.50.300:FF:002145">
    <property type="entry name" value="ABC transporter (MsbA subfamily)"/>
    <property type="match status" value="1"/>
</dbReference>
<evidence type="ECO:0000313" key="16">
    <source>
        <dbReference type="Proteomes" id="UP000246702"/>
    </source>
</evidence>
<dbReference type="Pfam" id="PF00664">
    <property type="entry name" value="ABC_membrane"/>
    <property type="match status" value="1"/>
</dbReference>
<keyword evidence="10" id="KW-0325">Glycoprotein</keyword>
<evidence type="ECO:0000256" key="11">
    <source>
        <dbReference type="SAM" id="MobiDB-lite"/>
    </source>
</evidence>
<dbReference type="InterPro" id="IPR044746">
    <property type="entry name" value="ABCC_6TM_D1"/>
</dbReference>
<feature type="domain" description="ABC transmembrane type-1" evidence="14">
    <location>
        <begin position="890"/>
        <end position="1170"/>
    </location>
</feature>
<dbReference type="InterPro" id="IPR017871">
    <property type="entry name" value="ABC_transporter-like_CS"/>
</dbReference>
<dbReference type="Gene3D" id="1.20.1560.10">
    <property type="entry name" value="ABC transporter type 1, transmembrane domain"/>
    <property type="match status" value="2"/>
</dbReference>
<evidence type="ECO:0000256" key="1">
    <source>
        <dbReference type="ARBA" id="ARBA00004651"/>
    </source>
</evidence>
<keyword evidence="16" id="KW-1185">Reference proteome</keyword>
<feature type="transmembrane region" description="Helical" evidence="12">
    <location>
        <begin position="160"/>
        <end position="176"/>
    </location>
</feature>
<feature type="transmembrane region" description="Helical" evidence="12">
    <location>
        <begin position="1028"/>
        <end position="1047"/>
    </location>
</feature>
<feature type="domain" description="ABC transporter" evidence="13">
    <location>
        <begin position="1208"/>
        <end position="1434"/>
    </location>
</feature>
<evidence type="ECO:0000256" key="9">
    <source>
        <dbReference type="ARBA" id="ARBA00023136"/>
    </source>
</evidence>
<dbReference type="GO" id="GO:0005524">
    <property type="term" value="F:ATP binding"/>
    <property type="evidence" value="ECO:0007669"/>
    <property type="project" value="UniProtKB-KW"/>
</dbReference>
<dbReference type="EMBL" id="MSFK01000007">
    <property type="protein sequence ID" value="PWY93092.1"/>
    <property type="molecule type" value="Genomic_DNA"/>
</dbReference>
<dbReference type="GO" id="GO:0005886">
    <property type="term" value="C:plasma membrane"/>
    <property type="evidence" value="ECO:0007669"/>
    <property type="project" value="UniProtKB-SubCell"/>
</dbReference>
<evidence type="ECO:0000256" key="3">
    <source>
        <dbReference type="ARBA" id="ARBA00022448"/>
    </source>
</evidence>
<gene>
    <name evidence="15" type="ORF">BO94DRAFT_487615</name>
</gene>
<keyword evidence="5 12" id="KW-0812">Transmembrane</keyword>
<sequence length="1439" mass="159112">MANPVCVATSDNQFGPRVDPNCRSFDFTLLFEDAFFSIIPAALFILLLPARLRVLRKAPVKVTTYRLAVYKTICLVTLFALQIVYTVYHLCTPALHTRLATTSDILTIIATAAATFLSLIEDQCSIEPSDILVIYFSALTLLDIPRLRTVWLIPGVDICRGLWTTIYVLTVVALFLESMRKLRILRTLYQNVTMEQVIGFWGRSFFVWVTPLFRVGFSDILSVEDLPEADEDLRGDAARRKLNGAWEKSKGKRRLLKAVFRAYLWSALSGIVPRIVLSAFTFCQPFLITSAVDYFEKDSTAEIKQYGQALVGAFLLVYLGIAISTAVYWRQVYRLMTTVRAGLISMIYQQTTNLSGNDVKDTAALTLMGTDVERIGNSLRLLHETWASIVEVGVALYLLERQIFLVCLVPAAITVACILGTHPISSRSGSAQKAWVEKVQTRVAVTSAMLGDMKAVKMLGLADVLFDLVTKLRKAELEASSRFRKLFIFMVVLSNIPLDFAPYATFAVYAIISVVRNDRSLLASQAFTSLSLISLLTSPLVTFVRAVPQLAQCGGSFERIEAYLEREPAAKGHQTESLISLTLPDLENEDVELTKRATGQSADSLVSFTGVDIAWTHTTELVFRNLHLDIKPGITMIIGPVGSGKSVLIESILGETIIKNGTTNAPLSNIAYCPQKPWIVNNTFRHNITGGTEFDSKWYGFCVSASGLEDDLASIPGGDLHMAGSDGVSLSGGQKQRVALARALYSRHPIILLDDVFSGLDSKSISHIFSTLFAKDGFLREAGRSVILATHTQSLLPYADEIIALDKGTVAARGSYQDVLARTPEIAANSLTKPKNQEQVSEDDVQSKPKTAQVTAVENSPTAKPDLSRRDGTWDVYRYYAKSAGLRVTFGFIACSLVSTFLKNFSTLWIEWWSESNARDPNGQVGFYLGLYTVFAVLNASGLAVACYLLFMKAINGTALGLHTDLLASTLNAPFSFFQTTDTGTLTNRFSQDMDLIDMTLPICLINSFGNGSSTIIKLIILCAVGKYMAATFPILIATFILIQSYYLRTSRQVRLLDIEAKSPLYTHFTETIRGISTIRALSWQSVFQTDFEHKLNQSQRPYYMLFCIQQWLNLVLNLVVTAMAVILLAITTSMKDKFSAGAIGVALNMVLSFNQEIVRTVQSWTQLETSIGAVARVQKFQEETPSERSGLSMPIPPVYEWPVEGKIVYEDLTAGYTNTPTPTLNNISLTIPPGETLAICGPSGSGKTSLIMSLLGMIDIHEGRVTIDGRDLTSFDPRDIRSRVTVIPQDPFFMPGTVRFNLDPHGNASDEVIESALRKVGLVAGLDSELKADDWSGGERQLLALARALVNPSRVLVLDEAMSSVDGETERLMQEVIEREFAGRTTVIAVMHRLRYVERYDRVVLLKRGEVVECDTPSRLLGRESEFRRLCSSLDRLL</sequence>
<accession>A0A317X625</accession>
<dbReference type="Pfam" id="PF00005">
    <property type="entry name" value="ABC_tran"/>
    <property type="match status" value="2"/>
</dbReference>
<dbReference type="InterPro" id="IPR003593">
    <property type="entry name" value="AAA+_ATPase"/>
</dbReference>
<evidence type="ECO:0000256" key="5">
    <source>
        <dbReference type="ARBA" id="ARBA00022692"/>
    </source>
</evidence>
<dbReference type="PROSITE" id="PS00211">
    <property type="entry name" value="ABC_TRANSPORTER_1"/>
    <property type="match status" value="1"/>
</dbReference>
<dbReference type="InterPro" id="IPR044726">
    <property type="entry name" value="ABCC_6TM_D2"/>
</dbReference>
<feature type="domain" description="ABC transmembrane type-1" evidence="14">
    <location>
        <begin position="275"/>
        <end position="552"/>
    </location>
</feature>
<comment type="subcellular location">
    <subcellularLocation>
        <location evidence="1">Cell membrane</location>
        <topology evidence="1">Multi-pass membrane protein</topology>
    </subcellularLocation>
</comment>
<dbReference type="FunFam" id="1.20.1560.10:FF:000055">
    <property type="entry name" value="ABC multidrug transporter (Eurofung)"/>
    <property type="match status" value="1"/>
</dbReference>
<keyword evidence="9 12" id="KW-0472">Membrane</keyword>
<dbReference type="RefSeq" id="XP_025469853.1">
    <property type="nucleotide sequence ID" value="XM_025609045.1"/>
</dbReference>
<dbReference type="GeneID" id="37111188"/>
<dbReference type="CDD" id="cd18580">
    <property type="entry name" value="ABC_6TM_ABCC_D2"/>
    <property type="match status" value="1"/>
</dbReference>
<dbReference type="PANTHER" id="PTHR24223:SF404">
    <property type="entry name" value="ABC MULTIDRUG TRANSPORTER (EUROFUNG)-RELATED"/>
    <property type="match status" value="1"/>
</dbReference>
<feature type="transmembrane region" description="Helical" evidence="12">
    <location>
        <begin position="925"/>
        <end position="951"/>
    </location>
</feature>
<organism evidence="15 16">
    <name type="scientific">Aspergillus sclerotioniger CBS 115572</name>
    <dbReference type="NCBI Taxonomy" id="1450535"/>
    <lineage>
        <taxon>Eukaryota</taxon>
        <taxon>Fungi</taxon>
        <taxon>Dikarya</taxon>
        <taxon>Ascomycota</taxon>
        <taxon>Pezizomycotina</taxon>
        <taxon>Eurotiomycetes</taxon>
        <taxon>Eurotiomycetidae</taxon>
        <taxon>Eurotiales</taxon>
        <taxon>Aspergillaceae</taxon>
        <taxon>Aspergillus</taxon>
        <taxon>Aspergillus subgen. Circumdati</taxon>
    </lineage>
</organism>
<feature type="transmembrane region" description="Helical" evidence="12">
    <location>
        <begin position="884"/>
        <end position="905"/>
    </location>
</feature>
<feature type="compositionally biased region" description="Polar residues" evidence="11">
    <location>
        <begin position="848"/>
        <end position="862"/>
    </location>
</feature>
<protein>
    <submittedName>
        <fullName evidence="15">Multidrug resistance-associated protein</fullName>
    </submittedName>
</protein>
<feature type="transmembrane region" description="Helical" evidence="12">
    <location>
        <begin position="1112"/>
        <end position="1131"/>
    </location>
</feature>
<comment type="similarity">
    <text evidence="2">Belongs to the ABC transporter superfamily. ABCC family. Conjugate transporter (TC 3.A.1.208) subfamily.</text>
</comment>
<evidence type="ECO:0000256" key="4">
    <source>
        <dbReference type="ARBA" id="ARBA00022475"/>
    </source>
</evidence>
<dbReference type="PANTHER" id="PTHR24223">
    <property type="entry name" value="ATP-BINDING CASSETTE SUB-FAMILY C"/>
    <property type="match status" value="1"/>
</dbReference>
<reference evidence="15 16" key="1">
    <citation type="submission" date="2016-12" db="EMBL/GenBank/DDBJ databases">
        <title>The genomes of Aspergillus section Nigri reveals drivers in fungal speciation.</title>
        <authorList>
            <consortium name="DOE Joint Genome Institute"/>
            <person name="Vesth T.C."/>
            <person name="Nybo J."/>
            <person name="Theobald S."/>
            <person name="Brandl J."/>
            <person name="Frisvad J.C."/>
            <person name="Nielsen K.F."/>
            <person name="Lyhne E.K."/>
            <person name="Kogle M.E."/>
            <person name="Kuo A."/>
            <person name="Riley R."/>
            <person name="Clum A."/>
            <person name="Nolan M."/>
            <person name="Lipzen A."/>
            <person name="Salamov A."/>
            <person name="Henrissat B."/>
            <person name="Wiebenga A."/>
            <person name="De Vries R.P."/>
            <person name="Grigoriev I.V."/>
            <person name="Mortensen U.H."/>
            <person name="Andersen M.R."/>
            <person name="Baker S.E."/>
        </authorList>
    </citation>
    <scope>NUCLEOTIDE SEQUENCE [LARGE SCALE GENOMIC DNA]</scope>
    <source>
        <strain evidence="15 16">CBS 115572</strain>
    </source>
</reference>
<feature type="transmembrane region" description="Helical" evidence="12">
    <location>
        <begin position="308"/>
        <end position="329"/>
    </location>
</feature>
<name>A0A317X625_9EURO</name>
<dbReference type="PROSITE" id="PS50893">
    <property type="entry name" value="ABC_TRANSPORTER_2"/>
    <property type="match status" value="2"/>
</dbReference>
<dbReference type="Pfam" id="PF24357">
    <property type="entry name" value="TMD0_ABC"/>
    <property type="match status" value="1"/>
</dbReference>
<dbReference type="InterPro" id="IPR003439">
    <property type="entry name" value="ABC_transporter-like_ATP-bd"/>
</dbReference>
<evidence type="ECO:0000256" key="10">
    <source>
        <dbReference type="ARBA" id="ARBA00023180"/>
    </source>
</evidence>
<dbReference type="STRING" id="1450535.A0A317X625"/>
<feature type="domain" description="ABC transporter" evidence="13">
    <location>
        <begin position="608"/>
        <end position="832"/>
    </location>
</feature>
<dbReference type="GO" id="GO:0016887">
    <property type="term" value="F:ATP hydrolysis activity"/>
    <property type="evidence" value="ECO:0007669"/>
    <property type="project" value="InterPro"/>
</dbReference>
<feature type="transmembrane region" description="Helical" evidence="12">
    <location>
        <begin position="262"/>
        <end position="288"/>
    </location>
</feature>
<evidence type="ECO:0000256" key="6">
    <source>
        <dbReference type="ARBA" id="ARBA00022741"/>
    </source>
</evidence>
<keyword evidence="4" id="KW-1003">Cell membrane</keyword>
<evidence type="ECO:0000259" key="14">
    <source>
        <dbReference type="PROSITE" id="PS50929"/>
    </source>
</evidence>
<dbReference type="GO" id="GO:0140359">
    <property type="term" value="F:ABC-type transporter activity"/>
    <property type="evidence" value="ECO:0007669"/>
    <property type="project" value="InterPro"/>
</dbReference>
<evidence type="ECO:0000259" key="13">
    <source>
        <dbReference type="PROSITE" id="PS50893"/>
    </source>
</evidence>
<dbReference type="InterPro" id="IPR050173">
    <property type="entry name" value="ABC_transporter_C-like"/>
</dbReference>